<dbReference type="GO" id="GO:0042391">
    <property type="term" value="P:regulation of membrane potential"/>
    <property type="evidence" value="ECO:0007669"/>
    <property type="project" value="InterPro"/>
</dbReference>
<comment type="subcellular location">
    <subcellularLocation>
        <location evidence="1">Membrane</location>
        <topology evidence="1">Multi-pass membrane protein</topology>
    </subcellularLocation>
</comment>
<feature type="transmembrane region" description="Helical" evidence="5">
    <location>
        <begin position="214"/>
        <end position="240"/>
    </location>
</feature>
<dbReference type="PANTHER" id="PTHR31382:SF3">
    <property type="entry name" value="SODIUM ION_PROTON EXCHANGER (EUROFUNG)"/>
    <property type="match status" value="1"/>
</dbReference>
<dbReference type="AlphaFoldDB" id="A0A9P1M8H7"/>
<feature type="transmembrane region" description="Helical" evidence="5">
    <location>
        <begin position="312"/>
        <end position="329"/>
    </location>
</feature>
<keyword evidence="2 5" id="KW-0812">Transmembrane</keyword>
<evidence type="ECO:0000256" key="3">
    <source>
        <dbReference type="ARBA" id="ARBA00022989"/>
    </source>
</evidence>
<feature type="transmembrane region" description="Helical" evidence="5">
    <location>
        <begin position="273"/>
        <end position="292"/>
    </location>
</feature>
<evidence type="ECO:0000259" key="6">
    <source>
        <dbReference type="Pfam" id="PF00999"/>
    </source>
</evidence>
<evidence type="ECO:0000256" key="4">
    <source>
        <dbReference type="ARBA" id="ARBA00023136"/>
    </source>
</evidence>
<dbReference type="Pfam" id="PF00999">
    <property type="entry name" value="Na_H_Exchanger"/>
    <property type="match status" value="1"/>
</dbReference>
<dbReference type="GO" id="GO:0015385">
    <property type="term" value="F:sodium:proton antiporter activity"/>
    <property type="evidence" value="ECO:0007669"/>
    <property type="project" value="InterPro"/>
</dbReference>
<dbReference type="PANTHER" id="PTHR31382">
    <property type="entry name" value="NA(+)/H(+) ANTIPORTER"/>
    <property type="match status" value="1"/>
</dbReference>
<dbReference type="GO" id="GO:0120029">
    <property type="term" value="P:proton export across plasma membrane"/>
    <property type="evidence" value="ECO:0007669"/>
    <property type="project" value="InterPro"/>
</dbReference>
<feature type="domain" description="Cation/H+ exchanger transmembrane" evidence="6">
    <location>
        <begin position="156"/>
        <end position="241"/>
    </location>
</feature>
<name>A0A9P1M8H7_9PEZI</name>
<protein>
    <recommendedName>
        <fullName evidence="6">Cation/H+ exchanger transmembrane domain-containing protein</fullName>
    </recommendedName>
</protein>
<feature type="transmembrane region" description="Helical" evidence="5">
    <location>
        <begin position="358"/>
        <end position="381"/>
    </location>
</feature>
<reference evidence="7" key="1">
    <citation type="submission" date="2022-11" db="EMBL/GenBank/DDBJ databases">
        <authorList>
            <person name="Scott C."/>
            <person name="Bruce N."/>
        </authorList>
    </citation>
    <scope>NUCLEOTIDE SEQUENCE</scope>
</reference>
<keyword evidence="3 5" id="KW-1133">Transmembrane helix</keyword>
<evidence type="ECO:0000256" key="5">
    <source>
        <dbReference type="SAM" id="Phobius"/>
    </source>
</evidence>
<evidence type="ECO:0000313" key="8">
    <source>
        <dbReference type="Proteomes" id="UP000838763"/>
    </source>
</evidence>
<dbReference type="EMBL" id="CALLCH030000004">
    <property type="protein sequence ID" value="CAI4212324.1"/>
    <property type="molecule type" value="Genomic_DNA"/>
</dbReference>
<feature type="transmembrane region" description="Helical" evidence="5">
    <location>
        <begin position="42"/>
        <end position="65"/>
    </location>
</feature>
<dbReference type="InterPro" id="IPR006153">
    <property type="entry name" value="Cation/H_exchanger_TM"/>
</dbReference>
<dbReference type="GO" id="GO:0005886">
    <property type="term" value="C:plasma membrane"/>
    <property type="evidence" value="ECO:0007669"/>
    <property type="project" value="InterPro"/>
</dbReference>
<feature type="transmembrane region" description="Helical" evidence="5">
    <location>
        <begin position="77"/>
        <end position="100"/>
    </location>
</feature>
<evidence type="ECO:0000313" key="7">
    <source>
        <dbReference type="EMBL" id="CAI4212324.1"/>
    </source>
</evidence>
<feature type="transmembrane region" description="Helical" evidence="5">
    <location>
        <begin position="12"/>
        <end position="30"/>
    </location>
</feature>
<dbReference type="Proteomes" id="UP000838763">
    <property type="component" value="Unassembled WGS sequence"/>
</dbReference>
<evidence type="ECO:0000256" key="1">
    <source>
        <dbReference type="ARBA" id="ARBA00004141"/>
    </source>
</evidence>
<feature type="transmembrane region" description="Helical" evidence="5">
    <location>
        <begin position="171"/>
        <end position="193"/>
    </location>
</feature>
<keyword evidence="8" id="KW-1185">Reference proteome</keyword>
<dbReference type="OrthoDB" id="5327978at2759"/>
<dbReference type="InterPro" id="IPR004712">
    <property type="entry name" value="Na+/H+_antiporter_fungi"/>
</dbReference>
<sequence>MPTFDVSELNTIIAIFGAFTVLYGIISVKIKDAWFLGEALPAVLLGIGVMRVMIGIQLVMAGYQLPAKYQQTRWKDMIVLMLPVMTVMWLATTVCVLVTIPKLSLLAAMVIASCVTSTDPVLSQAVAKGPFSDNVPSSPVNVGVLFRRAGEVGRQGGGVGVAIGNWFLETWLYFIILSIIYGAAIGWGARIALKFSMKRKWIDSESYVLAPTALGLFLLGTSGCLGIDDLLACFVAGSALNWDGEYLAELIRRHDEVNASRLPWREFQSDVTGITYGRLVGLGVLVLLFRRIPAVLMTYRLMPNTIANWREALFMGYFGPIGVGAAFYVEHARHLFPKLEEATNDEEVTNLLRAMGPVVYWLALFSIVIHGISIPILNAIYEYNGVKPIKDDAVQMRRKSRLISLPVNAEAANRDTIIAYNRFSRPVFDIQDLPFVESNIEPPMGGKRNTTIRFEKGDDLEGGKF</sequence>
<gene>
    <name evidence="7" type="ORF">PPNO1_LOCUS2091</name>
</gene>
<comment type="caution">
    <text evidence="7">The sequence shown here is derived from an EMBL/GenBank/DDBJ whole genome shotgun (WGS) entry which is preliminary data.</text>
</comment>
<evidence type="ECO:0000256" key="2">
    <source>
        <dbReference type="ARBA" id="ARBA00022692"/>
    </source>
</evidence>
<proteinExistence type="predicted"/>
<keyword evidence="4 5" id="KW-0472">Membrane</keyword>
<organism evidence="7 8">
    <name type="scientific">Parascedosporium putredinis</name>
    <dbReference type="NCBI Taxonomy" id="1442378"/>
    <lineage>
        <taxon>Eukaryota</taxon>
        <taxon>Fungi</taxon>
        <taxon>Dikarya</taxon>
        <taxon>Ascomycota</taxon>
        <taxon>Pezizomycotina</taxon>
        <taxon>Sordariomycetes</taxon>
        <taxon>Hypocreomycetidae</taxon>
        <taxon>Microascales</taxon>
        <taxon>Microascaceae</taxon>
        <taxon>Parascedosporium</taxon>
    </lineage>
</organism>
<accession>A0A9P1M8H7</accession>
<dbReference type="GO" id="GO:0036376">
    <property type="term" value="P:sodium ion export across plasma membrane"/>
    <property type="evidence" value="ECO:0007669"/>
    <property type="project" value="InterPro"/>
</dbReference>